<feature type="transmembrane region" description="Helical" evidence="8">
    <location>
        <begin position="146"/>
        <end position="171"/>
    </location>
</feature>
<evidence type="ECO:0000256" key="3">
    <source>
        <dbReference type="ARBA" id="ARBA00022448"/>
    </source>
</evidence>
<comment type="similarity">
    <text evidence="2">Belongs to the binding-protein-dependent transport system permease family. CysTW subfamily.</text>
</comment>
<dbReference type="GO" id="GO:0005315">
    <property type="term" value="F:phosphate transmembrane transporter activity"/>
    <property type="evidence" value="ECO:0007669"/>
    <property type="project" value="InterPro"/>
</dbReference>
<evidence type="ECO:0000256" key="7">
    <source>
        <dbReference type="ARBA" id="ARBA00023136"/>
    </source>
</evidence>
<comment type="subcellular location">
    <subcellularLocation>
        <location evidence="1">Cell membrane</location>
        <topology evidence="1">Multi-pass membrane protein</topology>
    </subcellularLocation>
</comment>
<evidence type="ECO:0000259" key="9">
    <source>
        <dbReference type="PROSITE" id="PS50928"/>
    </source>
</evidence>
<keyword evidence="5 8" id="KW-0812">Transmembrane</keyword>
<name>A0A485LU39_9ZZZZ</name>
<keyword evidence="6 8" id="KW-1133">Transmembrane helix</keyword>
<reference evidence="10" key="1">
    <citation type="submission" date="2019-03" db="EMBL/GenBank/DDBJ databases">
        <authorList>
            <person name="Hao L."/>
        </authorList>
    </citation>
    <scope>NUCLEOTIDE SEQUENCE</scope>
</reference>
<evidence type="ECO:0000313" key="10">
    <source>
        <dbReference type="EMBL" id="VFU11310.1"/>
    </source>
</evidence>
<feature type="transmembrane region" description="Helical" evidence="8">
    <location>
        <begin position="270"/>
        <end position="293"/>
    </location>
</feature>
<evidence type="ECO:0000256" key="2">
    <source>
        <dbReference type="ARBA" id="ARBA00007069"/>
    </source>
</evidence>
<accession>A0A485LU39</accession>
<dbReference type="InterPro" id="IPR005672">
    <property type="entry name" value="Phosphate_PstA"/>
</dbReference>
<evidence type="ECO:0000256" key="4">
    <source>
        <dbReference type="ARBA" id="ARBA00022475"/>
    </source>
</evidence>
<dbReference type="AlphaFoldDB" id="A0A485LU39"/>
<feature type="transmembrane region" description="Helical" evidence="8">
    <location>
        <begin position="119"/>
        <end position="140"/>
    </location>
</feature>
<proteinExistence type="inferred from homology"/>
<keyword evidence="7 8" id="KW-0472">Membrane</keyword>
<organism evidence="10">
    <name type="scientific">anaerobic digester metagenome</name>
    <dbReference type="NCBI Taxonomy" id="1263854"/>
    <lineage>
        <taxon>unclassified sequences</taxon>
        <taxon>metagenomes</taxon>
        <taxon>ecological metagenomes</taxon>
    </lineage>
</organism>
<dbReference type="Pfam" id="PF00528">
    <property type="entry name" value="BPD_transp_1"/>
    <property type="match status" value="1"/>
</dbReference>
<evidence type="ECO:0000256" key="6">
    <source>
        <dbReference type="ARBA" id="ARBA00022989"/>
    </source>
</evidence>
<dbReference type="Gene3D" id="1.10.3720.10">
    <property type="entry name" value="MetI-like"/>
    <property type="match status" value="1"/>
</dbReference>
<dbReference type="GO" id="GO:0035435">
    <property type="term" value="P:phosphate ion transmembrane transport"/>
    <property type="evidence" value="ECO:0007669"/>
    <property type="project" value="InterPro"/>
</dbReference>
<dbReference type="InterPro" id="IPR035906">
    <property type="entry name" value="MetI-like_sf"/>
</dbReference>
<feature type="domain" description="ABC transmembrane type-1" evidence="9">
    <location>
        <begin position="82"/>
        <end position="290"/>
    </location>
</feature>
<keyword evidence="3" id="KW-0813">Transport</keyword>
<evidence type="ECO:0000256" key="8">
    <source>
        <dbReference type="SAM" id="Phobius"/>
    </source>
</evidence>
<dbReference type="NCBIfam" id="TIGR00974">
    <property type="entry name" value="3a0107s02c"/>
    <property type="match status" value="1"/>
</dbReference>
<dbReference type="EMBL" id="CAADRM010000005">
    <property type="protein sequence ID" value="VFU11310.1"/>
    <property type="molecule type" value="Genomic_DNA"/>
</dbReference>
<dbReference type="PANTHER" id="PTHR43470">
    <property type="entry name" value="PHOSPHATE TRANSPORT SYSTEM PERMEASE PROTEIN PSTA-RELATED"/>
    <property type="match status" value="1"/>
</dbReference>
<evidence type="ECO:0000256" key="5">
    <source>
        <dbReference type="ARBA" id="ARBA00022692"/>
    </source>
</evidence>
<dbReference type="PANTHER" id="PTHR43470:SF3">
    <property type="entry name" value="PHOSPHATE TRANSPORT SYSTEM PERMEASE PROTEIN PSTA-RELATED"/>
    <property type="match status" value="1"/>
</dbReference>
<protein>
    <submittedName>
        <fullName evidence="10">Phosphate transport system permease protein PstA</fullName>
    </submittedName>
</protein>
<keyword evidence="4" id="KW-1003">Cell membrane</keyword>
<dbReference type="CDD" id="cd06261">
    <property type="entry name" value="TM_PBP2"/>
    <property type="match status" value="1"/>
</dbReference>
<evidence type="ECO:0000256" key="1">
    <source>
        <dbReference type="ARBA" id="ARBA00004651"/>
    </source>
</evidence>
<dbReference type="GO" id="GO:0005886">
    <property type="term" value="C:plasma membrane"/>
    <property type="evidence" value="ECO:0007669"/>
    <property type="project" value="UniProtKB-SubCell"/>
</dbReference>
<feature type="transmembrane region" description="Helical" evidence="8">
    <location>
        <begin position="86"/>
        <end position="107"/>
    </location>
</feature>
<dbReference type="PROSITE" id="PS50928">
    <property type="entry name" value="ABC_TM1"/>
    <property type="match status" value="1"/>
</dbReference>
<feature type="transmembrane region" description="Helical" evidence="8">
    <location>
        <begin position="28"/>
        <end position="53"/>
    </location>
</feature>
<feature type="transmembrane region" description="Helical" evidence="8">
    <location>
        <begin position="210"/>
        <end position="236"/>
    </location>
</feature>
<dbReference type="InterPro" id="IPR000515">
    <property type="entry name" value="MetI-like"/>
</dbReference>
<dbReference type="SUPFAM" id="SSF161098">
    <property type="entry name" value="MetI-like"/>
    <property type="match status" value="1"/>
</dbReference>
<sequence>MTQNTSHTAEPFTVSTRRAINARDFSQALGFLFLGACAAFALFFLGSILYFVIVRGAPVISWEFLTSVPRKAMTQGGVAPAIVGTFYLTLGAIAFALPLGLACAIYLTEYSPKTILVNIIRLSIANLAGIPSIVFGLFGFTVFVKIFGFGVSILSGSLTLGIMALPGIIAASQEAILAVPQSYKEASLALGATHWQTIARVVLPSSLPGILTGVILNVGRVAGETAAILFTAATFYTRGYPDSLFSEVMALPYHIYALMTEGTHPESQTLIAYGSSLILLTLVLFISGLAIILRQRQRRVYGS</sequence>
<gene>
    <name evidence="10" type="primary">pstA</name>
    <name evidence="10" type="ORF">SCFA_1020018</name>
</gene>